<keyword evidence="2" id="KW-1185">Reference proteome</keyword>
<dbReference type="InterPro" id="IPR002591">
    <property type="entry name" value="Phosphodiest/P_Trfase"/>
</dbReference>
<dbReference type="EMBL" id="BNJK01000001">
    <property type="protein sequence ID" value="GHO91868.1"/>
    <property type="molecule type" value="Genomic_DNA"/>
</dbReference>
<dbReference type="AlphaFoldDB" id="A0A8J3N0T9"/>
<accession>A0A8J3N0T9</accession>
<protein>
    <submittedName>
        <fullName evidence="1">Nucleotide pyrophosphatase</fullName>
    </submittedName>
</protein>
<gene>
    <name evidence="1" type="ORF">KSF_019160</name>
</gene>
<sequence length="527" mass="59352">MRVFLFGVDGLTFRVLHPLMEHGLLPNFQRLQSEGVEGILKSTTPPVTPPAWTSISTGLSPARHGVYDFWEYEQSEQGPHAKIMTHRRGGKAIWNILSDWGKRVIVANVPMTYPPEPVNGIMLSGYMAPNMSAHVTYPASFQEVLLEAVPEYQIDLHPAVSCGQTGDLTSEVIHMTKQRIAMQRLLLKEDWDFFFLAHMGADRIQHMRWDELMTFNTQEAEYYQLLDESLGMALAALAPDDLLMVVSDHGFQGARRKFYIQEYLYRHGWLRMKDESARQRAEMIGSIRAVIRALKLQKLARRVFRQLRRKGIMEMEKEHHPARLPDLDWTRTRAWIPSSSGALAGYADIFFDATVSEEEIQQLHDDLCSLSDPDNGQLLVTEAHREDAYGRGSFAPQERHLIVQTGENTTLPTELGRRSLWETRGVNGRGVSSGVHHPEGVLYLYGAGVKHGASIAPTHVYDVVPTILAHLRVSLPDDLEGKVMADAFEQLVSHSTTAQDSIVMQKLKSLTSYMAELGKTEVGVAEN</sequence>
<organism evidence="1 2">
    <name type="scientific">Reticulibacter mediterranei</name>
    <dbReference type="NCBI Taxonomy" id="2778369"/>
    <lineage>
        <taxon>Bacteria</taxon>
        <taxon>Bacillati</taxon>
        <taxon>Chloroflexota</taxon>
        <taxon>Ktedonobacteria</taxon>
        <taxon>Ktedonobacterales</taxon>
        <taxon>Reticulibacteraceae</taxon>
        <taxon>Reticulibacter</taxon>
    </lineage>
</organism>
<name>A0A8J3N0T9_9CHLR</name>
<evidence type="ECO:0000313" key="1">
    <source>
        <dbReference type="EMBL" id="GHO91868.1"/>
    </source>
</evidence>
<dbReference type="RefSeq" id="WP_220202738.1">
    <property type="nucleotide sequence ID" value="NZ_BNJK01000001.1"/>
</dbReference>
<proteinExistence type="predicted"/>
<dbReference type="Gene3D" id="3.40.720.10">
    <property type="entry name" value="Alkaline Phosphatase, subunit A"/>
    <property type="match status" value="2"/>
</dbReference>
<evidence type="ECO:0000313" key="2">
    <source>
        <dbReference type="Proteomes" id="UP000597444"/>
    </source>
</evidence>
<dbReference type="PANTHER" id="PTHR10151:SF120">
    <property type="entry name" value="BIS(5'-ADENOSYL)-TRIPHOSPHATASE"/>
    <property type="match status" value="1"/>
</dbReference>
<dbReference type="Proteomes" id="UP000597444">
    <property type="component" value="Unassembled WGS sequence"/>
</dbReference>
<dbReference type="Pfam" id="PF01663">
    <property type="entry name" value="Phosphodiest"/>
    <property type="match status" value="1"/>
</dbReference>
<comment type="caution">
    <text evidence="1">The sequence shown here is derived from an EMBL/GenBank/DDBJ whole genome shotgun (WGS) entry which is preliminary data.</text>
</comment>
<dbReference type="SUPFAM" id="SSF53649">
    <property type="entry name" value="Alkaline phosphatase-like"/>
    <property type="match status" value="1"/>
</dbReference>
<dbReference type="InterPro" id="IPR017850">
    <property type="entry name" value="Alkaline_phosphatase_core_sf"/>
</dbReference>
<dbReference type="GO" id="GO:0016787">
    <property type="term" value="F:hydrolase activity"/>
    <property type="evidence" value="ECO:0007669"/>
    <property type="project" value="UniProtKB-ARBA"/>
</dbReference>
<reference evidence="1" key="1">
    <citation type="submission" date="2020-10" db="EMBL/GenBank/DDBJ databases">
        <title>Taxonomic study of unclassified bacteria belonging to the class Ktedonobacteria.</title>
        <authorList>
            <person name="Yabe S."/>
            <person name="Wang C.M."/>
            <person name="Zheng Y."/>
            <person name="Sakai Y."/>
            <person name="Cavaletti L."/>
            <person name="Monciardini P."/>
            <person name="Donadio S."/>
        </authorList>
    </citation>
    <scope>NUCLEOTIDE SEQUENCE</scope>
    <source>
        <strain evidence="1">ID150040</strain>
    </source>
</reference>
<dbReference type="PANTHER" id="PTHR10151">
    <property type="entry name" value="ECTONUCLEOTIDE PYROPHOSPHATASE/PHOSPHODIESTERASE"/>
    <property type="match status" value="1"/>
</dbReference>